<protein>
    <submittedName>
        <fullName evidence="1">Nucleotidyltransferase</fullName>
    </submittedName>
</protein>
<name>A0A2W4U705_9CYAN</name>
<keyword evidence="1" id="KW-0808">Transferase</keyword>
<dbReference type="Pfam" id="PF08780">
    <property type="entry name" value="NTase_sub_bind"/>
    <property type="match status" value="1"/>
</dbReference>
<dbReference type="GO" id="GO:0016740">
    <property type="term" value="F:transferase activity"/>
    <property type="evidence" value="ECO:0007669"/>
    <property type="project" value="UniProtKB-KW"/>
</dbReference>
<gene>
    <name evidence="1" type="ORF">DCF25_11780</name>
</gene>
<organism evidence="1 2">
    <name type="scientific">Leptolyngbya foveolarum</name>
    <dbReference type="NCBI Taxonomy" id="47253"/>
    <lineage>
        <taxon>Bacteria</taxon>
        <taxon>Bacillati</taxon>
        <taxon>Cyanobacteriota</taxon>
        <taxon>Cyanophyceae</taxon>
        <taxon>Leptolyngbyales</taxon>
        <taxon>Leptolyngbyaceae</taxon>
        <taxon>Leptolyngbya group</taxon>
        <taxon>Leptolyngbya</taxon>
    </lineage>
</organism>
<proteinExistence type="predicted"/>
<dbReference type="Gene3D" id="1.20.120.330">
    <property type="entry name" value="Nucleotidyltransferases domain 2"/>
    <property type="match status" value="1"/>
</dbReference>
<dbReference type="SUPFAM" id="SSF81593">
    <property type="entry name" value="Nucleotidyltransferase substrate binding subunit/domain"/>
    <property type="match status" value="1"/>
</dbReference>
<comment type="caution">
    <text evidence="1">The sequence shown here is derived from an EMBL/GenBank/DDBJ whole genome shotgun (WGS) entry which is preliminary data.</text>
</comment>
<dbReference type="EMBL" id="QBMC01000073">
    <property type="protein sequence ID" value="PZO17026.1"/>
    <property type="molecule type" value="Genomic_DNA"/>
</dbReference>
<accession>A0A2W4U705</accession>
<dbReference type="AlphaFoldDB" id="A0A2W4U705"/>
<reference evidence="1 2" key="2">
    <citation type="submission" date="2018-06" db="EMBL/GenBank/DDBJ databases">
        <title>Metagenomic assembly of (sub)arctic Cyanobacteria and their associated microbiome from non-axenic cultures.</title>
        <authorList>
            <person name="Baurain D."/>
        </authorList>
    </citation>
    <scope>NUCLEOTIDE SEQUENCE [LARGE SCALE GENOMIC DNA]</scope>
    <source>
        <strain evidence="1">ULC129bin1</strain>
    </source>
</reference>
<reference evidence="2" key="1">
    <citation type="submission" date="2018-04" db="EMBL/GenBank/DDBJ databases">
        <authorList>
            <person name="Cornet L."/>
        </authorList>
    </citation>
    <scope>NUCLEOTIDE SEQUENCE [LARGE SCALE GENOMIC DNA]</scope>
</reference>
<sequence length="138" mass="16201">MADLDIRWRQRLDSYKRALAQLAKFIEKEDLNELEEIGMIKAFEFTHELAWKLLKAFLNYQGVEDIYGSKDATRQAFSLGLIEDGETWMEMIKDRNRTSHTYNQETVEEIAGNIKESFFDLFVALRTKIQAIQDEDEA</sequence>
<dbReference type="NCBIfam" id="TIGR01987">
    <property type="entry name" value="HI0074"/>
    <property type="match status" value="1"/>
</dbReference>
<evidence type="ECO:0000313" key="1">
    <source>
        <dbReference type="EMBL" id="PZO17026.1"/>
    </source>
</evidence>
<evidence type="ECO:0000313" key="2">
    <source>
        <dbReference type="Proteomes" id="UP000249354"/>
    </source>
</evidence>
<dbReference type="InterPro" id="IPR010235">
    <property type="entry name" value="HepT"/>
</dbReference>
<dbReference type="Proteomes" id="UP000249354">
    <property type="component" value="Unassembled WGS sequence"/>
</dbReference>